<organism evidence="3 4">
    <name type="scientific">Catellatospora methionotrophica</name>
    <dbReference type="NCBI Taxonomy" id="121620"/>
    <lineage>
        <taxon>Bacteria</taxon>
        <taxon>Bacillati</taxon>
        <taxon>Actinomycetota</taxon>
        <taxon>Actinomycetes</taxon>
        <taxon>Micromonosporales</taxon>
        <taxon>Micromonosporaceae</taxon>
        <taxon>Catellatospora</taxon>
    </lineage>
</organism>
<dbReference type="PANTHER" id="PTHR42743">
    <property type="entry name" value="AMINO-ACID AMINOTRANSFERASE"/>
    <property type="match status" value="1"/>
</dbReference>
<evidence type="ECO:0000256" key="2">
    <source>
        <dbReference type="SAM" id="MobiDB-lite"/>
    </source>
</evidence>
<keyword evidence="3" id="KW-0808">Transferase</keyword>
<dbReference type="RefSeq" id="WP_166377909.1">
    <property type="nucleotide sequence ID" value="NZ_BONJ01000014.1"/>
</dbReference>
<sequence length="318" mass="32783">MNDAQNGTVWADGALRPWSALAVPLMSDAVLRSVAVFEGMRADRADDGGIRLLAGAAHARRLLASARALRLPVAYGTDEILAAAAEVARAELDATGARTAYVRPMALGARLTAQAGPCSLTIAAFAQADDSPGTVRAQLSALRRPSPDALPPQLKAVANYQLSRLARLAAQAAGYDDAILLNAQGRLAEAAGAAVLVEHGGRVSTPPDWEGCLASITVDVVERIAAHVGVPFRREPVTTAALAAADGIALAGTLAALTEVTRLDDLTVPHGPALATLRRHYLDALAGGPLAPLLEYASFPPPEPDTTAAQTRSTTAHG</sequence>
<dbReference type="Gene3D" id="3.30.470.10">
    <property type="match status" value="1"/>
</dbReference>
<dbReference type="InterPro" id="IPR043132">
    <property type="entry name" value="BCAT-like_C"/>
</dbReference>
<comment type="similarity">
    <text evidence="1">Belongs to the class-IV pyridoxal-phosphate-dependent aminotransferase family.</text>
</comment>
<dbReference type="GO" id="GO:0046394">
    <property type="term" value="P:carboxylic acid biosynthetic process"/>
    <property type="evidence" value="ECO:0007669"/>
    <property type="project" value="UniProtKB-ARBA"/>
</dbReference>
<dbReference type="Proteomes" id="UP000660339">
    <property type="component" value="Unassembled WGS sequence"/>
</dbReference>
<protein>
    <submittedName>
        <fullName evidence="3">Branched-chain amino acid aminotransferase</fullName>
    </submittedName>
</protein>
<dbReference type="Gene3D" id="3.20.10.10">
    <property type="entry name" value="D-amino Acid Aminotransferase, subunit A, domain 2"/>
    <property type="match status" value="1"/>
</dbReference>
<feature type="region of interest" description="Disordered" evidence="2">
    <location>
        <begin position="296"/>
        <end position="318"/>
    </location>
</feature>
<dbReference type="InterPro" id="IPR043131">
    <property type="entry name" value="BCAT-like_N"/>
</dbReference>
<comment type="caution">
    <text evidence="3">The sequence shown here is derived from an EMBL/GenBank/DDBJ whole genome shotgun (WGS) entry which is preliminary data.</text>
</comment>
<feature type="compositionally biased region" description="Polar residues" evidence="2">
    <location>
        <begin position="307"/>
        <end position="318"/>
    </location>
</feature>
<dbReference type="PANTHER" id="PTHR42743:SF11">
    <property type="entry name" value="AMINODEOXYCHORISMATE LYASE"/>
    <property type="match status" value="1"/>
</dbReference>
<dbReference type="Pfam" id="PF01063">
    <property type="entry name" value="Aminotran_4"/>
    <property type="match status" value="1"/>
</dbReference>
<dbReference type="AlphaFoldDB" id="A0A8J3PFC0"/>
<dbReference type="SUPFAM" id="SSF56752">
    <property type="entry name" value="D-aminoacid aminotransferase-like PLP-dependent enzymes"/>
    <property type="match status" value="1"/>
</dbReference>
<keyword evidence="3" id="KW-0032">Aminotransferase</keyword>
<keyword evidence="4" id="KW-1185">Reference proteome</keyword>
<name>A0A8J3PFC0_9ACTN</name>
<reference evidence="3" key="1">
    <citation type="submission" date="2021-01" db="EMBL/GenBank/DDBJ databases">
        <title>Whole genome shotgun sequence of Catellatospora methionotrophica NBRC 14553.</title>
        <authorList>
            <person name="Komaki H."/>
            <person name="Tamura T."/>
        </authorList>
    </citation>
    <scope>NUCLEOTIDE SEQUENCE</scope>
    <source>
        <strain evidence="3">NBRC 14553</strain>
    </source>
</reference>
<dbReference type="GO" id="GO:0008483">
    <property type="term" value="F:transaminase activity"/>
    <property type="evidence" value="ECO:0007669"/>
    <property type="project" value="UniProtKB-KW"/>
</dbReference>
<evidence type="ECO:0000313" key="4">
    <source>
        <dbReference type="Proteomes" id="UP000660339"/>
    </source>
</evidence>
<accession>A0A8J3PFC0</accession>
<gene>
    <name evidence="3" type="ORF">Cme02nite_28860</name>
</gene>
<dbReference type="InterPro" id="IPR001544">
    <property type="entry name" value="Aminotrans_IV"/>
</dbReference>
<dbReference type="InterPro" id="IPR036038">
    <property type="entry name" value="Aminotransferase-like"/>
</dbReference>
<dbReference type="EMBL" id="BONJ01000014">
    <property type="protein sequence ID" value="GIG14554.1"/>
    <property type="molecule type" value="Genomic_DNA"/>
</dbReference>
<proteinExistence type="inferred from homology"/>
<evidence type="ECO:0000256" key="1">
    <source>
        <dbReference type="ARBA" id="ARBA00009320"/>
    </source>
</evidence>
<dbReference type="InterPro" id="IPR050571">
    <property type="entry name" value="Class-IV_PLP-Dep_Aminotrnsfr"/>
</dbReference>
<evidence type="ECO:0000313" key="3">
    <source>
        <dbReference type="EMBL" id="GIG14554.1"/>
    </source>
</evidence>